<sequence>MPPPVWEFTQSSCAHDPAYSRICRGPRDGTVACLSRSRRAPLKTVRSASDLTPIAQEPPPAMTPHQLASIKYATPPARQPSLPQTLATFVAKTPNQPFPKTTTRTIFSWMRGI</sequence>
<evidence type="ECO:0000313" key="3">
    <source>
        <dbReference type="Proteomes" id="UP000636800"/>
    </source>
</evidence>
<name>A0A835UUX9_VANPL</name>
<accession>A0A835UUX9</accession>
<protein>
    <submittedName>
        <fullName evidence="2">Uncharacterized protein</fullName>
    </submittedName>
</protein>
<reference evidence="2 3" key="1">
    <citation type="journal article" date="2020" name="Nat. Food">
        <title>A phased Vanilla planifolia genome enables genetic improvement of flavour and production.</title>
        <authorList>
            <person name="Hasing T."/>
            <person name="Tang H."/>
            <person name="Brym M."/>
            <person name="Khazi F."/>
            <person name="Huang T."/>
            <person name="Chambers A.H."/>
        </authorList>
    </citation>
    <scope>NUCLEOTIDE SEQUENCE [LARGE SCALE GENOMIC DNA]</scope>
    <source>
        <tissue evidence="2">Leaf</tissue>
    </source>
</reference>
<dbReference type="OrthoDB" id="785207at2759"/>
<organism evidence="2 3">
    <name type="scientific">Vanilla planifolia</name>
    <name type="common">Vanilla</name>
    <dbReference type="NCBI Taxonomy" id="51239"/>
    <lineage>
        <taxon>Eukaryota</taxon>
        <taxon>Viridiplantae</taxon>
        <taxon>Streptophyta</taxon>
        <taxon>Embryophyta</taxon>
        <taxon>Tracheophyta</taxon>
        <taxon>Spermatophyta</taxon>
        <taxon>Magnoliopsida</taxon>
        <taxon>Liliopsida</taxon>
        <taxon>Asparagales</taxon>
        <taxon>Orchidaceae</taxon>
        <taxon>Vanilloideae</taxon>
        <taxon>Vanilleae</taxon>
        <taxon>Vanilla</taxon>
    </lineage>
</organism>
<dbReference type="EMBL" id="JADCNL010000007">
    <property type="protein sequence ID" value="KAG0473410.1"/>
    <property type="molecule type" value="Genomic_DNA"/>
</dbReference>
<proteinExistence type="predicted"/>
<dbReference type="AlphaFoldDB" id="A0A835UUX9"/>
<comment type="caution">
    <text evidence="2">The sequence shown here is derived from an EMBL/GenBank/DDBJ whole genome shotgun (WGS) entry which is preliminary data.</text>
</comment>
<keyword evidence="3" id="KW-1185">Reference proteome</keyword>
<evidence type="ECO:0000256" key="1">
    <source>
        <dbReference type="SAM" id="MobiDB-lite"/>
    </source>
</evidence>
<feature type="region of interest" description="Disordered" evidence="1">
    <location>
        <begin position="44"/>
        <end position="63"/>
    </location>
</feature>
<gene>
    <name evidence="2" type="ORF">HPP92_015267</name>
</gene>
<dbReference type="Proteomes" id="UP000636800">
    <property type="component" value="Chromosome 7"/>
</dbReference>
<evidence type="ECO:0000313" key="2">
    <source>
        <dbReference type="EMBL" id="KAG0473410.1"/>
    </source>
</evidence>